<dbReference type="Proteomes" id="UP000250235">
    <property type="component" value="Unassembled WGS sequence"/>
</dbReference>
<proteinExistence type="predicted"/>
<evidence type="ECO:0000313" key="2">
    <source>
        <dbReference type="EMBL" id="KZV14595.1"/>
    </source>
</evidence>
<keyword evidence="3" id="KW-1185">Reference proteome</keyword>
<organism evidence="2 3">
    <name type="scientific">Dorcoceras hygrometricum</name>
    <dbReference type="NCBI Taxonomy" id="472368"/>
    <lineage>
        <taxon>Eukaryota</taxon>
        <taxon>Viridiplantae</taxon>
        <taxon>Streptophyta</taxon>
        <taxon>Embryophyta</taxon>
        <taxon>Tracheophyta</taxon>
        <taxon>Spermatophyta</taxon>
        <taxon>Magnoliopsida</taxon>
        <taxon>eudicotyledons</taxon>
        <taxon>Gunneridae</taxon>
        <taxon>Pentapetalae</taxon>
        <taxon>asterids</taxon>
        <taxon>lamiids</taxon>
        <taxon>Lamiales</taxon>
        <taxon>Gesneriaceae</taxon>
        <taxon>Didymocarpoideae</taxon>
        <taxon>Trichosporeae</taxon>
        <taxon>Loxocarpinae</taxon>
        <taxon>Dorcoceras</taxon>
    </lineage>
</organism>
<gene>
    <name evidence="2" type="ORF">F511_42338</name>
</gene>
<dbReference type="EMBL" id="KV020354">
    <property type="protein sequence ID" value="KZV14595.1"/>
    <property type="molecule type" value="Genomic_DNA"/>
</dbReference>
<evidence type="ECO:0000256" key="1">
    <source>
        <dbReference type="SAM" id="MobiDB-lite"/>
    </source>
</evidence>
<accession>A0A2Z7A6J2</accession>
<reference evidence="2 3" key="1">
    <citation type="journal article" date="2015" name="Proc. Natl. Acad. Sci. U.S.A.">
        <title>The resurrection genome of Boea hygrometrica: A blueprint for survival of dehydration.</title>
        <authorList>
            <person name="Xiao L."/>
            <person name="Yang G."/>
            <person name="Zhang L."/>
            <person name="Yang X."/>
            <person name="Zhao S."/>
            <person name="Ji Z."/>
            <person name="Zhou Q."/>
            <person name="Hu M."/>
            <person name="Wang Y."/>
            <person name="Chen M."/>
            <person name="Xu Y."/>
            <person name="Jin H."/>
            <person name="Xiao X."/>
            <person name="Hu G."/>
            <person name="Bao F."/>
            <person name="Hu Y."/>
            <person name="Wan P."/>
            <person name="Li L."/>
            <person name="Deng X."/>
            <person name="Kuang T."/>
            <person name="Xiang C."/>
            <person name="Zhu J.K."/>
            <person name="Oliver M.J."/>
            <person name="He Y."/>
        </authorList>
    </citation>
    <scope>NUCLEOTIDE SEQUENCE [LARGE SCALE GENOMIC DNA]</scope>
    <source>
        <strain evidence="3">cv. XS01</strain>
    </source>
</reference>
<feature type="compositionally biased region" description="Basic and acidic residues" evidence="1">
    <location>
        <begin position="1"/>
        <end position="12"/>
    </location>
</feature>
<sequence>MDAEQRVIDAIKRPTTTNGGLEDVASVSSKVPPMLKSGRDIERKERAYGLGDGDELIWAEQKSWTVCSNPIKFSELFSVHDPDQSPKLFWAYCTYFRKLSMPSKLVNAS</sequence>
<dbReference type="AlphaFoldDB" id="A0A2Z7A6J2"/>
<protein>
    <submittedName>
        <fullName evidence="2">Uncharacterized protein</fullName>
    </submittedName>
</protein>
<name>A0A2Z7A6J2_9LAMI</name>
<evidence type="ECO:0000313" key="3">
    <source>
        <dbReference type="Proteomes" id="UP000250235"/>
    </source>
</evidence>
<feature type="region of interest" description="Disordered" evidence="1">
    <location>
        <begin position="1"/>
        <end position="24"/>
    </location>
</feature>